<dbReference type="PANTHER" id="PTHR46928:SF1">
    <property type="entry name" value="MESENCHYME-SPECIFIC CELL SURFACE GLYCOPROTEIN"/>
    <property type="match status" value="1"/>
</dbReference>
<dbReference type="NCBIfam" id="NF038117">
    <property type="entry name" value="choice_anch_I"/>
    <property type="match status" value="1"/>
</dbReference>
<dbReference type="Pfam" id="PF22494">
    <property type="entry name" value="choice_anch_I"/>
    <property type="match status" value="1"/>
</dbReference>
<dbReference type="Gene3D" id="2.130.10.10">
    <property type="entry name" value="YVTN repeat-like/Quinoprotein amine dehydrogenase"/>
    <property type="match status" value="1"/>
</dbReference>
<dbReference type="InterPro" id="IPR015943">
    <property type="entry name" value="WD40/YVTN_repeat-like_dom_sf"/>
</dbReference>
<reference evidence="4" key="1">
    <citation type="submission" date="2024-03" db="EMBL/GenBank/DDBJ databases">
        <title>Chitinophaga horti sp. nov., isolated from garden soil.</title>
        <authorList>
            <person name="Lee D.S."/>
            <person name="Han D.M."/>
            <person name="Baek J.H."/>
            <person name="Choi D.G."/>
            <person name="Jeon J.H."/>
            <person name="Jeon C.O."/>
        </authorList>
    </citation>
    <scope>NUCLEOTIDE SEQUENCE [LARGE SCALE GENOMIC DNA]</scope>
    <source>
        <strain evidence="4">GPA1</strain>
    </source>
</reference>
<organism evidence="3 4">
    <name type="scientific">Chitinophaga pollutisoli</name>
    <dbReference type="NCBI Taxonomy" id="3133966"/>
    <lineage>
        <taxon>Bacteria</taxon>
        <taxon>Pseudomonadati</taxon>
        <taxon>Bacteroidota</taxon>
        <taxon>Chitinophagia</taxon>
        <taxon>Chitinophagales</taxon>
        <taxon>Chitinophagaceae</taxon>
        <taxon>Chitinophaga</taxon>
    </lineage>
</organism>
<feature type="signal peptide" evidence="1">
    <location>
        <begin position="1"/>
        <end position="18"/>
    </location>
</feature>
<dbReference type="PROSITE" id="PS51257">
    <property type="entry name" value="PROKAR_LIPOPROTEIN"/>
    <property type="match status" value="1"/>
</dbReference>
<feature type="domain" description="Choice-of-anchor I" evidence="2">
    <location>
        <begin position="50"/>
        <end position="500"/>
    </location>
</feature>
<proteinExistence type="predicted"/>
<evidence type="ECO:0000313" key="4">
    <source>
        <dbReference type="Proteomes" id="UP001485459"/>
    </source>
</evidence>
<evidence type="ECO:0000313" key="3">
    <source>
        <dbReference type="EMBL" id="WZN41305.1"/>
    </source>
</evidence>
<dbReference type="Proteomes" id="UP001485459">
    <property type="component" value="Chromosome"/>
</dbReference>
<evidence type="ECO:0000259" key="2">
    <source>
        <dbReference type="Pfam" id="PF22494"/>
    </source>
</evidence>
<feature type="chain" id="PRO_5045152755" evidence="1">
    <location>
        <begin position="19"/>
        <end position="504"/>
    </location>
</feature>
<dbReference type="InterPro" id="IPR011044">
    <property type="entry name" value="Quino_amine_DH_bsu"/>
</dbReference>
<protein>
    <submittedName>
        <fullName evidence="3">Choice-of-anchor I family protein</fullName>
    </submittedName>
</protein>
<dbReference type="InterPro" id="IPR055188">
    <property type="entry name" value="Choice_anch_I"/>
</dbReference>
<name>A0ABZ2YP90_9BACT</name>
<dbReference type="SUPFAM" id="SSF50998">
    <property type="entry name" value="Quinoprotein alcohol dehydrogenase-like"/>
    <property type="match status" value="1"/>
</dbReference>
<keyword evidence="4" id="KW-1185">Reference proteome</keyword>
<dbReference type="PANTHER" id="PTHR46928">
    <property type="entry name" value="MESENCHYME-SPECIFIC CELL SURFACE GLYCOPROTEIN"/>
    <property type="match status" value="1"/>
</dbReference>
<gene>
    <name evidence="3" type="ORF">WJU16_25405</name>
</gene>
<dbReference type="InterPro" id="IPR052956">
    <property type="entry name" value="Mesenchyme-surface_protein"/>
</dbReference>
<dbReference type="SUPFAM" id="SSF50969">
    <property type="entry name" value="YVTN repeat-like/Quinoprotein amine dehydrogenase"/>
    <property type="match status" value="1"/>
</dbReference>
<dbReference type="RefSeq" id="WP_341836160.1">
    <property type="nucleotide sequence ID" value="NZ_CP149822.1"/>
</dbReference>
<sequence>MRTKIHFLLPVAAMLALAACSKDDVKNPAHPIIENPETFGEAGMIDIGDEGAAEISAYDPSTKRLFVVKNDGINMIKVLDLSDPTKIADLKKDILITAGAVNSLSVSNGQLAAAIEAVNKTENGRVDVYNTSTNALIKSIPVGALPDMVTFSPDGKFILTANEGEPATDYSADPVGTVSIINVADNYAAVHLDFAKFATQETALKTKGFRIFGPGASFAQDVEPEYITVSADSKTAWVTLQENNAIAKIDIAAKSITDIFPLGFKDYNTDANATDLSDKDGGASFKKSPVKSMYQPDAIAVWQQNGGIPYLFTANEGDVREWDAYAENKRVKDLQLDPAAFPDAAALKAETALGRLNVTKTLGDANGDGLYEALYSFGARSFSVWNGLTGAQVFDSKNELDVKAKDAGIYDDARSDDKSIEPEGIAIGTMGNKSIAFVGLERVDAVAIYDVTDPLAPRFLKMLKTGDAPEGVLFVDAQSSPTGKSLLVVSSEGDGVIKVYTPKN</sequence>
<accession>A0ABZ2YP90</accession>
<evidence type="ECO:0000256" key="1">
    <source>
        <dbReference type="SAM" id="SignalP"/>
    </source>
</evidence>
<dbReference type="EMBL" id="CP149822">
    <property type="protein sequence ID" value="WZN41305.1"/>
    <property type="molecule type" value="Genomic_DNA"/>
</dbReference>
<keyword evidence="1" id="KW-0732">Signal</keyword>
<dbReference type="InterPro" id="IPR011047">
    <property type="entry name" value="Quinoprotein_ADH-like_sf"/>
</dbReference>